<dbReference type="Gene3D" id="2.40.70.10">
    <property type="entry name" value="Acid Proteases"/>
    <property type="match status" value="1"/>
</dbReference>
<gene>
    <name evidence="8" type="ORF">OVA965_LOCUS31114</name>
    <name evidence="9" type="ORF">TMI583_LOCUS31938</name>
</gene>
<dbReference type="EMBL" id="CAJNOK010023130">
    <property type="protein sequence ID" value="CAF1358107.1"/>
    <property type="molecule type" value="Genomic_DNA"/>
</dbReference>
<dbReference type="InterPro" id="IPR021109">
    <property type="entry name" value="Peptidase_aspartic_dom_sf"/>
</dbReference>
<feature type="compositionally biased region" description="Low complexity" evidence="6">
    <location>
        <begin position="361"/>
        <end position="380"/>
    </location>
</feature>
<dbReference type="SUPFAM" id="SSF56672">
    <property type="entry name" value="DNA/RNA polymerases"/>
    <property type="match status" value="1"/>
</dbReference>
<evidence type="ECO:0000256" key="5">
    <source>
        <dbReference type="ARBA" id="ARBA00022801"/>
    </source>
</evidence>
<keyword evidence="5" id="KW-0378">Hydrolase</keyword>
<feature type="region of interest" description="Disordered" evidence="6">
    <location>
        <begin position="351"/>
        <end position="380"/>
    </location>
</feature>
<dbReference type="SUPFAM" id="SSF50630">
    <property type="entry name" value="Acid proteases"/>
    <property type="match status" value="1"/>
</dbReference>
<evidence type="ECO:0000256" key="4">
    <source>
        <dbReference type="ARBA" id="ARBA00022759"/>
    </source>
</evidence>
<feature type="region of interest" description="Disordered" evidence="6">
    <location>
        <begin position="193"/>
        <end position="224"/>
    </location>
</feature>
<name>A0A8S2RKR7_9BILA</name>
<dbReference type="InterPro" id="IPR036875">
    <property type="entry name" value="Znf_CCHC_sf"/>
</dbReference>
<dbReference type="Gene3D" id="3.10.10.10">
    <property type="entry name" value="HIV Type 1 Reverse Transcriptase, subunit A, domain 1"/>
    <property type="match status" value="1"/>
</dbReference>
<dbReference type="GO" id="GO:0008270">
    <property type="term" value="F:zinc ion binding"/>
    <property type="evidence" value="ECO:0007669"/>
    <property type="project" value="InterPro"/>
</dbReference>
<proteinExistence type="predicted"/>
<feature type="compositionally biased region" description="Low complexity" evidence="6">
    <location>
        <begin position="239"/>
        <end position="274"/>
    </location>
</feature>
<dbReference type="PANTHER" id="PTHR37984:SF5">
    <property type="entry name" value="PROTEIN NYNRIN-LIKE"/>
    <property type="match status" value="1"/>
</dbReference>
<feature type="region of interest" description="Disordered" evidence="6">
    <location>
        <begin position="236"/>
        <end position="289"/>
    </location>
</feature>
<feature type="region of interest" description="Disordered" evidence="6">
    <location>
        <begin position="403"/>
        <end position="422"/>
    </location>
</feature>
<dbReference type="InterPro" id="IPR001995">
    <property type="entry name" value="Peptidase_A2_cat"/>
</dbReference>
<dbReference type="GO" id="GO:0004519">
    <property type="term" value="F:endonuclease activity"/>
    <property type="evidence" value="ECO:0007669"/>
    <property type="project" value="UniProtKB-KW"/>
</dbReference>
<keyword evidence="4" id="KW-0255">Endonuclease</keyword>
<keyword evidence="2" id="KW-0548">Nucleotidyltransferase</keyword>
<sequence length="908" mass="102254">MRTLFRAGDSQLLRNISNWLTGAAGDWYLQLSQGHHLPDTWHEFKKVFLSRFRSPERIEALKIERSRCVQKENETAADFYQRYLALNLEINPKTNENLLKKYFLRKLRPELVLWMKGDPARMSLDEILKKVEEAEIQLLYRRKEEIQRSLPNRWISTNSDCDKDEGNPQELTKSFPRQLVRLKTPERTVIVANLDAPSSPSTNSSGQENQTAKSPVFPTNNDRNRLAFQNRQTNFYERNNNNSGGQNSNNNGSRLPFSSNNSANFNRSNPSAANRNREPPGPCPICRQNGHWRRDCRLLKPGRNGEEVSRSIIDSASTPFSSSLLEMSGTSSPPKSAVFEQKAGTNLTLVENLSTEKSPNSSFTRAETSSSSSSVSNATTVSLSTPKTTISDQNYNLSDNFKRENTRNYRKQKRKLEKKEKSTVGKNSLFKTESKGFAAMVLKLESKIKENATSSNTSTCFYTIKRGCASAKGKLLGTIGIFTLDTGAGVSIVSLDYWRLLKGTEAVFPYSGADIVGPEGSSIEPVGWVEADITLAGQTFRHPVVLARKFNQRVLLGTDFMFEIGLVLDVQDGKCWLRDKPLSKFLLATDLQQNIARVMVANLTPRWSYVRPGQKLAFLDPFSSDCSLQKSDGLFQEHQDTCTFITQESPMPDPKEGQSISSDNCSKDTSSTTCVNHPELATSLFIAERKFDNYIEKIRRRLLSQDPIARRIEDEKIKIRKDANVGEGDFGSSLSLFANDQSRVERPDPLTAIVVHSMAEKTDLARILPANPQFYSQMAEKQFESFSDSTDIPGDWLTKLDLASSGLSSDQENQLRQLLFQYSDIFWSKPGRTNAIKHHIHVGDARPIKQGPYRLLNPEKRAECARQTADMHKSDVAQPSFGPWASPVTLVPKKDGTLRFCIDFRKLN</sequence>
<dbReference type="Pfam" id="PF03732">
    <property type="entry name" value="Retrotrans_gag"/>
    <property type="match status" value="1"/>
</dbReference>
<dbReference type="Proteomes" id="UP000677228">
    <property type="component" value="Unassembled WGS sequence"/>
</dbReference>
<dbReference type="SUPFAM" id="SSF57756">
    <property type="entry name" value="Retrovirus zinc finger-like domains"/>
    <property type="match status" value="1"/>
</dbReference>
<feature type="domain" description="Peptidase A2" evidence="7">
    <location>
        <begin position="484"/>
        <end position="560"/>
    </location>
</feature>
<keyword evidence="1" id="KW-0808">Transferase</keyword>
<accession>A0A8S2RKR7</accession>
<dbReference type="InterPro" id="IPR050951">
    <property type="entry name" value="Retrovirus_Pol_polyprotein"/>
</dbReference>
<dbReference type="PANTHER" id="PTHR37984">
    <property type="entry name" value="PROTEIN CBG26694"/>
    <property type="match status" value="1"/>
</dbReference>
<dbReference type="InterPro" id="IPR043502">
    <property type="entry name" value="DNA/RNA_pol_sf"/>
</dbReference>
<keyword evidence="3" id="KW-0540">Nuclease</keyword>
<evidence type="ECO:0000256" key="3">
    <source>
        <dbReference type="ARBA" id="ARBA00022722"/>
    </source>
</evidence>
<feature type="compositionally biased region" description="Polar residues" evidence="6">
    <location>
        <begin position="196"/>
        <end position="224"/>
    </location>
</feature>
<dbReference type="GO" id="GO:0003676">
    <property type="term" value="F:nucleic acid binding"/>
    <property type="evidence" value="ECO:0007669"/>
    <property type="project" value="InterPro"/>
</dbReference>
<feature type="compositionally biased region" description="Polar residues" evidence="6">
    <location>
        <begin position="351"/>
        <end position="360"/>
    </location>
</feature>
<dbReference type="PROSITE" id="PS50175">
    <property type="entry name" value="ASP_PROT_RETROV"/>
    <property type="match status" value="1"/>
</dbReference>
<feature type="region of interest" description="Disordered" evidence="6">
    <location>
        <begin position="646"/>
        <end position="665"/>
    </location>
</feature>
<dbReference type="GO" id="GO:0006508">
    <property type="term" value="P:proteolysis"/>
    <property type="evidence" value="ECO:0007669"/>
    <property type="project" value="InterPro"/>
</dbReference>
<evidence type="ECO:0000313" key="10">
    <source>
        <dbReference type="Proteomes" id="UP000682733"/>
    </source>
</evidence>
<protein>
    <recommendedName>
        <fullName evidence="7">Peptidase A2 domain-containing protein</fullName>
    </recommendedName>
</protein>
<dbReference type="GO" id="GO:0016779">
    <property type="term" value="F:nucleotidyltransferase activity"/>
    <property type="evidence" value="ECO:0007669"/>
    <property type="project" value="UniProtKB-KW"/>
</dbReference>
<evidence type="ECO:0000256" key="1">
    <source>
        <dbReference type="ARBA" id="ARBA00022679"/>
    </source>
</evidence>
<dbReference type="EMBL" id="CAJOBA010044781">
    <property type="protein sequence ID" value="CAF4168460.1"/>
    <property type="molecule type" value="Genomic_DNA"/>
</dbReference>
<dbReference type="Proteomes" id="UP000682733">
    <property type="component" value="Unassembled WGS sequence"/>
</dbReference>
<evidence type="ECO:0000256" key="6">
    <source>
        <dbReference type="SAM" id="MobiDB-lite"/>
    </source>
</evidence>
<evidence type="ECO:0000256" key="2">
    <source>
        <dbReference type="ARBA" id="ARBA00022695"/>
    </source>
</evidence>
<dbReference type="AlphaFoldDB" id="A0A8S2RKR7"/>
<organism evidence="9 10">
    <name type="scientific">Didymodactylos carnosus</name>
    <dbReference type="NCBI Taxonomy" id="1234261"/>
    <lineage>
        <taxon>Eukaryota</taxon>
        <taxon>Metazoa</taxon>
        <taxon>Spiralia</taxon>
        <taxon>Gnathifera</taxon>
        <taxon>Rotifera</taxon>
        <taxon>Eurotatoria</taxon>
        <taxon>Bdelloidea</taxon>
        <taxon>Philodinida</taxon>
        <taxon>Philodinidae</taxon>
        <taxon>Didymodactylos</taxon>
    </lineage>
</organism>
<evidence type="ECO:0000259" key="7">
    <source>
        <dbReference type="PROSITE" id="PS50175"/>
    </source>
</evidence>
<dbReference type="InterPro" id="IPR005162">
    <property type="entry name" value="Retrotrans_gag_dom"/>
</dbReference>
<dbReference type="CDD" id="cd00303">
    <property type="entry name" value="retropepsin_like"/>
    <property type="match status" value="1"/>
</dbReference>
<evidence type="ECO:0000313" key="8">
    <source>
        <dbReference type="EMBL" id="CAF1358107.1"/>
    </source>
</evidence>
<evidence type="ECO:0000313" key="9">
    <source>
        <dbReference type="EMBL" id="CAF4168460.1"/>
    </source>
</evidence>
<reference evidence="9" key="1">
    <citation type="submission" date="2021-02" db="EMBL/GenBank/DDBJ databases">
        <authorList>
            <person name="Nowell W R."/>
        </authorList>
    </citation>
    <scope>NUCLEOTIDE SEQUENCE</scope>
</reference>
<feature type="region of interest" description="Disordered" evidence="6">
    <location>
        <begin position="154"/>
        <end position="179"/>
    </location>
</feature>
<comment type="caution">
    <text evidence="9">The sequence shown here is derived from an EMBL/GenBank/DDBJ whole genome shotgun (WGS) entry which is preliminary data.</text>
</comment>
<dbReference type="GO" id="GO:0004190">
    <property type="term" value="F:aspartic-type endopeptidase activity"/>
    <property type="evidence" value="ECO:0007669"/>
    <property type="project" value="InterPro"/>
</dbReference>